<reference evidence="2" key="3">
    <citation type="submission" date="2020-05" db="UniProtKB">
        <authorList>
            <consortium name="EnsemblMetazoa"/>
        </authorList>
    </citation>
    <scope>IDENTIFICATION</scope>
    <source>
        <strain evidence="2">BB02</strain>
    </source>
</reference>
<dbReference type="VEuPathDB" id="VectorBase:BGLB033629"/>
<evidence type="ECO:0000256" key="1">
    <source>
        <dbReference type="SAM" id="MobiDB-lite"/>
    </source>
</evidence>
<feature type="region of interest" description="Disordered" evidence="1">
    <location>
        <begin position="487"/>
        <end position="528"/>
    </location>
</feature>
<dbReference type="RefSeq" id="XP_013088203.2">
    <property type="nucleotide sequence ID" value="XM_013232749.2"/>
</dbReference>
<dbReference type="Proteomes" id="UP000076420">
    <property type="component" value="Unassembled WGS sequence"/>
</dbReference>
<sequence length="528" mass="59849">MESRLSQLDLNNLESSFHQNLLSTFTDLTENLQQLISDVETDARTTDDNQDIKYGIWELVESFKHGMKGIEKFIDALNNESALLDREIEAIEVKRQEYLTERDVLIEKGHELNCRIGYNALERKLDESFSSIEKYANEASAKCFRDEAEETLKQTHNLIRIANMRACQLDRDTFKEMEKITTLFENFERDREYYVKELDLFSDMKRNKISLCLSEPCSHEVREKGENILDYLNLSQKQRHMEAQVIKNTLRMYSFNASLNFDREDNLKMMEELTNLQSRANKLTGAATILPRSAKAKMDVTIEEDPNREDEGRAGGEKEEDNEGRGKGLHRCPRKINLATEPITEPTMVVQLEALLKWEDSVVTPSTSCDIDLADVVEESFTETQSLTVASNSLTMTEGKLAFSLCGDAEAAHIRPSRLNVTDEDGCLVKTDPKPIISSTHSFLSHLESSTGLPGSDQQMMGLVRKKHNSRPVGSLTNVLDSEKVILGCRDNDSPPRDTRSQSSEHSRPTFSGNRSREHVSNSGCTGD</sequence>
<protein>
    <submittedName>
        <fullName evidence="2">Uncharacterized protein</fullName>
    </submittedName>
</protein>
<proteinExistence type="predicted"/>
<dbReference type="KEGG" id="bgt:106072386"/>
<dbReference type="RefSeq" id="XP_013088202.2">
    <property type="nucleotide sequence ID" value="XM_013232748.2"/>
</dbReference>
<name>A0A2C9LQ68_BIOGL</name>
<gene>
    <name evidence="2" type="primary">106072386</name>
</gene>
<evidence type="ECO:0000313" key="3">
    <source>
        <dbReference type="Proteomes" id="UP000076420"/>
    </source>
</evidence>
<dbReference type="RefSeq" id="XP_013088201.2">
    <property type="nucleotide sequence ID" value="XM_013232747.2"/>
</dbReference>
<reference evidence="2" key="2">
    <citation type="submission" date="2013-03" db="EMBL/GenBank/DDBJ databases">
        <title>Sequence assembly of the Biomphalaria glabrata genome version 4.3.</title>
        <authorList>
            <person name="Warren W."/>
            <person name="Wilson R.K."/>
            <person name="Hillier L.W."/>
            <person name="Minx P."/>
        </authorList>
    </citation>
    <scope>NUCLEOTIDE SEQUENCE</scope>
    <source>
        <strain evidence="2">BB02</strain>
    </source>
</reference>
<accession>A0A2C9LQ68</accession>
<dbReference type="EnsemblMetazoa" id="BGLB033629-RA">
    <property type="protein sequence ID" value="BGLB033629-PA"/>
    <property type="gene ID" value="BGLB033629"/>
</dbReference>
<dbReference type="EnsemblMetazoa" id="BGLB033629-RB">
    <property type="protein sequence ID" value="BGLB033629-PB"/>
    <property type="gene ID" value="BGLB033629"/>
</dbReference>
<evidence type="ECO:0000313" key="2">
    <source>
        <dbReference type="EnsemblMetazoa" id="BGLB033629-PC"/>
    </source>
</evidence>
<feature type="compositionally biased region" description="Basic and acidic residues" evidence="1">
    <location>
        <begin position="490"/>
        <end position="508"/>
    </location>
</feature>
<dbReference type="OrthoDB" id="6074927at2759"/>
<organism evidence="2 3">
    <name type="scientific">Biomphalaria glabrata</name>
    <name type="common">Bloodfluke planorb</name>
    <name type="synonym">Freshwater snail</name>
    <dbReference type="NCBI Taxonomy" id="6526"/>
    <lineage>
        <taxon>Eukaryota</taxon>
        <taxon>Metazoa</taxon>
        <taxon>Spiralia</taxon>
        <taxon>Lophotrochozoa</taxon>
        <taxon>Mollusca</taxon>
        <taxon>Gastropoda</taxon>
        <taxon>Heterobranchia</taxon>
        <taxon>Euthyneura</taxon>
        <taxon>Panpulmonata</taxon>
        <taxon>Hygrophila</taxon>
        <taxon>Lymnaeoidea</taxon>
        <taxon>Planorbidae</taxon>
        <taxon>Biomphalaria</taxon>
    </lineage>
</organism>
<dbReference type="EnsemblMetazoa" id="BGLB033629-RC">
    <property type="protein sequence ID" value="BGLB033629-PC"/>
    <property type="gene ID" value="BGLB033629"/>
</dbReference>
<feature type="region of interest" description="Disordered" evidence="1">
    <location>
        <begin position="300"/>
        <end position="330"/>
    </location>
</feature>
<reference evidence="2" key="1">
    <citation type="journal article" date="2004" name="J. Parasitol.">
        <title>The mitochondrial genome of Biomphalaria glabrata (Gastropoda: Basommatophora), intermediate host of Schistosoma mansoni.</title>
        <authorList>
            <person name="DeJong R.J."/>
            <person name="Emery A.M."/>
            <person name="Adema C.M."/>
        </authorList>
    </citation>
    <scope>NUCLEOTIDE SEQUENCE</scope>
    <source>
        <strain evidence="2">BB02</strain>
    </source>
</reference>
<dbReference type="AlphaFoldDB" id="A0A2C9LQ68"/>
<dbReference type="VEuPathDB" id="VectorBase:BGLAX_034876"/>